<keyword evidence="10 11" id="KW-0275">Fatty acid biosynthesis</keyword>
<evidence type="ECO:0000259" key="12">
    <source>
        <dbReference type="Pfam" id="PF01648"/>
    </source>
</evidence>
<evidence type="ECO:0000313" key="15">
    <source>
        <dbReference type="EMBL" id="KYD31613.1"/>
    </source>
</evidence>
<reference evidence="13 20" key="2">
    <citation type="submission" date="2016-03" db="EMBL/GenBank/DDBJ databases">
        <title>Spore heat resistance.</title>
        <authorList>
            <person name="Boekhorst J."/>
            <person name="Berendsen E.M."/>
            <person name="Wells-Bennik M.H."/>
            <person name="Kuipers O.P."/>
        </authorList>
    </citation>
    <scope>NUCLEOTIDE SEQUENCE [LARGE SCALE GENOMIC DNA]</scope>
    <source>
        <strain evidence="13 20">GS8</strain>
    </source>
</reference>
<evidence type="ECO:0000256" key="1">
    <source>
        <dbReference type="ARBA" id="ARBA00001946"/>
    </source>
</evidence>
<reference evidence="17 18" key="1">
    <citation type="submission" date="2016-01" db="EMBL/GenBank/DDBJ databases">
        <title>Draft Genome Sequences of Seven Thermophilic Sporeformers Isolated from Foods.</title>
        <authorList>
            <person name="Berendsen E.M."/>
            <person name="Wells-Bennik M.H."/>
            <person name="Krawcyk A.O."/>
            <person name="De Jong A."/>
            <person name="Holsappel S."/>
            <person name="Eijlander R.T."/>
            <person name="Kuipers O.P."/>
        </authorList>
    </citation>
    <scope>NUCLEOTIDE SEQUENCE [LARGE SCALE GENOMIC DNA]</scope>
    <source>
        <strain evidence="14 17">B4109</strain>
        <strain evidence="15 18">B4114</strain>
    </source>
</reference>
<keyword evidence="9 11" id="KW-0443">Lipid metabolism</keyword>
<dbReference type="EMBL" id="RCTJ01000023">
    <property type="protein sequence ID" value="RLQ14001.1"/>
    <property type="molecule type" value="Genomic_DNA"/>
</dbReference>
<dbReference type="EC" id="2.7.8.7" evidence="11"/>
<keyword evidence="7 11" id="KW-0276">Fatty acid metabolism</keyword>
<dbReference type="InterPro" id="IPR004568">
    <property type="entry name" value="Ppantetheine-prot_Trfase_dom"/>
</dbReference>
<comment type="caution">
    <text evidence="16">The sequence shown here is derived from an EMBL/GenBank/DDBJ whole genome shotgun (WGS) entry which is preliminary data.</text>
</comment>
<keyword evidence="6 11" id="KW-0479">Metal-binding</keyword>
<sequence length="129" mass="14511">MIIGIGIDIVELERIRSILARSRKLPERILTPREKAQFDELPPARQVEFLAGRFAAKEAYAKALGTGIGRHLSFQDIEIATDAYGKPRIAADCDREVVHLSISHSRDYAVAQVVIERLEPFKPFDLCHS</sequence>
<dbReference type="NCBIfam" id="TIGR00516">
    <property type="entry name" value="acpS"/>
    <property type="match status" value="1"/>
</dbReference>
<evidence type="ECO:0000256" key="5">
    <source>
        <dbReference type="ARBA" id="ARBA00022679"/>
    </source>
</evidence>
<evidence type="ECO:0000313" key="17">
    <source>
        <dbReference type="Proteomes" id="UP000075424"/>
    </source>
</evidence>
<evidence type="ECO:0000256" key="7">
    <source>
        <dbReference type="ARBA" id="ARBA00022832"/>
    </source>
</evidence>
<dbReference type="NCBIfam" id="TIGR00556">
    <property type="entry name" value="pantethn_trn"/>
    <property type="match status" value="1"/>
</dbReference>
<dbReference type="InterPro" id="IPR037143">
    <property type="entry name" value="4-PPantetheinyl_Trfase_dom_sf"/>
</dbReference>
<reference evidence="16 19" key="3">
    <citation type="submission" date="2018-10" db="EMBL/GenBank/DDBJ databases">
        <title>Geobacillus stearothermophilus in processing lines of powdered infant formula.</title>
        <authorList>
            <person name="Rhee M.S."/>
            <person name="Choi I.-G."/>
            <person name="Cho T.J."/>
            <person name="Park B."/>
        </authorList>
    </citation>
    <scope>NUCLEOTIDE SEQUENCE [LARGE SCALE GENOMIC DNA]</scope>
    <source>
        <strain evidence="16 19">FHS-PPGT130</strain>
    </source>
</reference>
<dbReference type="Pfam" id="PF01648">
    <property type="entry name" value="ACPS"/>
    <property type="match status" value="1"/>
</dbReference>
<evidence type="ECO:0000256" key="6">
    <source>
        <dbReference type="ARBA" id="ARBA00022723"/>
    </source>
</evidence>
<dbReference type="Proteomes" id="UP000075424">
    <property type="component" value="Unassembled WGS sequence"/>
</dbReference>
<comment type="cofactor">
    <cofactor evidence="1 11">
        <name>Mg(2+)</name>
        <dbReference type="ChEBI" id="CHEBI:18420"/>
    </cofactor>
</comment>
<dbReference type="OrthoDB" id="517356at2"/>
<protein>
    <recommendedName>
        <fullName evidence="11">Holo-[acyl-carrier-protein] synthase</fullName>
        <shortName evidence="11">Holo-ACP synthase</shortName>
        <ecNumber evidence="11">2.7.8.7</ecNumber>
    </recommendedName>
    <alternativeName>
        <fullName evidence="11">4'-phosphopantetheinyl transferase AcpS</fullName>
    </alternativeName>
</protein>
<comment type="subcellular location">
    <subcellularLocation>
        <location evidence="11">Cytoplasm</location>
    </subcellularLocation>
</comment>
<dbReference type="EMBL" id="LQYV01000127">
    <property type="protein sequence ID" value="KYD22206.1"/>
    <property type="molecule type" value="Genomic_DNA"/>
</dbReference>
<comment type="similarity">
    <text evidence="2">Belongs to the P-Pant transferase superfamily. Gsp/Sfp/HetI/AcpT family.</text>
</comment>
<keyword evidence="20" id="KW-1185">Reference proteome</keyword>
<dbReference type="EMBL" id="LQYY01000141">
    <property type="protein sequence ID" value="KYD31613.1"/>
    <property type="molecule type" value="Genomic_DNA"/>
</dbReference>
<dbReference type="RefSeq" id="WP_033010299.1">
    <property type="nucleotide sequence ID" value="NZ_CBCSGJ010000052.1"/>
</dbReference>
<dbReference type="GeneID" id="89613089"/>
<dbReference type="GO" id="GO:0005829">
    <property type="term" value="C:cytosol"/>
    <property type="evidence" value="ECO:0007669"/>
    <property type="project" value="TreeGrafter"/>
</dbReference>
<keyword evidence="3 11" id="KW-0963">Cytoplasm</keyword>
<keyword evidence="8 11" id="KW-0460">Magnesium</keyword>
<evidence type="ECO:0000313" key="20">
    <source>
        <dbReference type="Proteomes" id="UP000773850"/>
    </source>
</evidence>
<evidence type="ECO:0000313" key="16">
    <source>
        <dbReference type="EMBL" id="RLQ14001.1"/>
    </source>
</evidence>
<dbReference type="PATRIC" id="fig|1422.12.peg.2029"/>
<gene>
    <name evidence="11" type="primary">acpS</name>
    <name evidence="14" type="ORF">B4109_0221</name>
    <name evidence="15" type="ORF">B4114_0214</name>
    <name evidence="16" type="ORF">D9548_08210</name>
    <name evidence="13" type="ORF">GS8_3406</name>
</gene>
<comment type="similarity">
    <text evidence="11">Belongs to the P-Pant transferase superfamily. AcpS family.</text>
</comment>
<dbReference type="PANTHER" id="PTHR12215:SF10">
    <property type="entry name" value="L-AMINOADIPATE-SEMIALDEHYDE DEHYDROGENASE-PHOSPHOPANTETHEINYL TRANSFERASE"/>
    <property type="match status" value="1"/>
</dbReference>
<keyword evidence="5 11" id="KW-0808">Transferase</keyword>
<proteinExistence type="inferred from homology"/>
<keyword evidence="4 11" id="KW-0444">Lipid biosynthesis</keyword>
<dbReference type="SUPFAM" id="SSF56214">
    <property type="entry name" value="4'-phosphopantetheinyl transferase"/>
    <property type="match status" value="1"/>
</dbReference>
<evidence type="ECO:0000256" key="11">
    <source>
        <dbReference type="HAMAP-Rule" id="MF_00101"/>
    </source>
</evidence>
<comment type="catalytic activity">
    <reaction evidence="11">
        <text>apo-[ACP] + CoA = holo-[ACP] + adenosine 3',5'-bisphosphate + H(+)</text>
        <dbReference type="Rhea" id="RHEA:12068"/>
        <dbReference type="Rhea" id="RHEA-COMP:9685"/>
        <dbReference type="Rhea" id="RHEA-COMP:9690"/>
        <dbReference type="ChEBI" id="CHEBI:15378"/>
        <dbReference type="ChEBI" id="CHEBI:29999"/>
        <dbReference type="ChEBI" id="CHEBI:57287"/>
        <dbReference type="ChEBI" id="CHEBI:58343"/>
        <dbReference type="ChEBI" id="CHEBI:64479"/>
        <dbReference type="EC" id="2.7.8.7"/>
    </reaction>
</comment>
<evidence type="ECO:0000256" key="8">
    <source>
        <dbReference type="ARBA" id="ARBA00022842"/>
    </source>
</evidence>
<dbReference type="HAMAP" id="MF_00101">
    <property type="entry name" value="AcpS"/>
    <property type="match status" value="1"/>
</dbReference>
<evidence type="ECO:0000256" key="3">
    <source>
        <dbReference type="ARBA" id="ARBA00022490"/>
    </source>
</evidence>
<accession>A0A087LE03</accession>
<dbReference type="GO" id="GO:0000287">
    <property type="term" value="F:magnesium ion binding"/>
    <property type="evidence" value="ECO:0007669"/>
    <property type="project" value="UniProtKB-UniRule"/>
</dbReference>
<dbReference type="InterPro" id="IPR002582">
    <property type="entry name" value="ACPS"/>
</dbReference>
<dbReference type="Proteomes" id="UP000773850">
    <property type="component" value="Unassembled WGS sequence"/>
</dbReference>
<name>A0A087LE03_GEOSE</name>
<dbReference type="Proteomes" id="UP000266922">
    <property type="component" value="Unassembled WGS sequence"/>
</dbReference>
<feature type="binding site" evidence="11">
    <location>
        <position position="58"/>
    </location>
    <ligand>
        <name>Mg(2+)</name>
        <dbReference type="ChEBI" id="CHEBI:18420"/>
    </ligand>
</feature>
<dbReference type="PANTHER" id="PTHR12215">
    <property type="entry name" value="PHOSPHOPANTETHEINE TRANSFERASE"/>
    <property type="match status" value="1"/>
</dbReference>
<dbReference type="GO" id="GO:0019878">
    <property type="term" value="P:lysine biosynthetic process via aminoadipic acid"/>
    <property type="evidence" value="ECO:0007669"/>
    <property type="project" value="TreeGrafter"/>
</dbReference>
<feature type="domain" description="4'-phosphopantetheinyl transferase" evidence="12">
    <location>
        <begin position="4"/>
        <end position="112"/>
    </location>
</feature>
<comment type="function">
    <text evidence="11">Transfers the 4'-phosphopantetheine moiety from coenzyme A to a Ser of acyl-carrier-protein.</text>
</comment>
<evidence type="ECO:0000256" key="2">
    <source>
        <dbReference type="ARBA" id="ARBA00010990"/>
    </source>
</evidence>
<dbReference type="EMBL" id="LUCS01000042">
    <property type="protein sequence ID" value="KAF6509354.1"/>
    <property type="molecule type" value="Genomic_DNA"/>
</dbReference>
<evidence type="ECO:0000256" key="10">
    <source>
        <dbReference type="ARBA" id="ARBA00023160"/>
    </source>
</evidence>
<dbReference type="GO" id="GO:0008897">
    <property type="term" value="F:holo-[acyl-carrier-protein] synthase activity"/>
    <property type="evidence" value="ECO:0007669"/>
    <property type="project" value="UniProtKB-UniRule"/>
</dbReference>
<evidence type="ECO:0000313" key="18">
    <source>
        <dbReference type="Proteomes" id="UP000075517"/>
    </source>
</evidence>
<evidence type="ECO:0000313" key="13">
    <source>
        <dbReference type="EMBL" id="KAF6509354.1"/>
    </source>
</evidence>
<dbReference type="AlphaFoldDB" id="A0A087LE03"/>
<organism evidence="16 19">
    <name type="scientific">Geobacillus stearothermophilus</name>
    <name type="common">Bacillus stearothermophilus</name>
    <dbReference type="NCBI Taxonomy" id="1422"/>
    <lineage>
        <taxon>Bacteria</taxon>
        <taxon>Bacillati</taxon>
        <taxon>Bacillota</taxon>
        <taxon>Bacilli</taxon>
        <taxon>Bacillales</taxon>
        <taxon>Anoxybacillaceae</taxon>
        <taxon>Geobacillus</taxon>
    </lineage>
</organism>
<dbReference type="Gene3D" id="3.90.470.20">
    <property type="entry name" value="4'-phosphopantetheinyl transferase domain"/>
    <property type="match status" value="1"/>
</dbReference>
<evidence type="ECO:0000256" key="4">
    <source>
        <dbReference type="ARBA" id="ARBA00022516"/>
    </source>
</evidence>
<evidence type="ECO:0000313" key="14">
    <source>
        <dbReference type="EMBL" id="KYD22206.1"/>
    </source>
</evidence>
<feature type="binding site" evidence="11">
    <location>
        <position position="8"/>
    </location>
    <ligand>
        <name>Mg(2+)</name>
        <dbReference type="ChEBI" id="CHEBI:18420"/>
    </ligand>
</feature>
<evidence type="ECO:0000313" key="19">
    <source>
        <dbReference type="Proteomes" id="UP000266922"/>
    </source>
</evidence>
<dbReference type="InterPro" id="IPR050559">
    <property type="entry name" value="P-Pant_transferase_sf"/>
</dbReference>
<dbReference type="GO" id="GO:0006633">
    <property type="term" value="P:fatty acid biosynthetic process"/>
    <property type="evidence" value="ECO:0007669"/>
    <property type="project" value="UniProtKB-UniRule"/>
</dbReference>
<dbReference type="InterPro" id="IPR008278">
    <property type="entry name" value="4-PPantetheinyl_Trfase_dom"/>
</dbReference>
<dbReference type="Proteomes" id="UP000075517">
    <property type="component" value="Unassembled WGS sequence"/>
</dbReference>
<evidence type="ECO:0000256" key="9">
    <source>
        <dbReference type="ARBA" id="ARBA00023098"/>
    </source>
</evidence>